<dbReference type="Gene3D" id="3.40.800.20">
    <property type="entry name" value="Histone deacetylase domain"/>
    <property type="match status" value="1"/>
</dbReference>
<evidence type="ECO:0000256" key="1">
    <source>
        <dbReference type="SAM" id="MobiDB-lite"/>
    </source>
</evidence>
<gene>
    <name evidence="3" type="ORF">jhhlp_003540</name>
</gene>
<dbReference type="InterPro" id="IPR023696">
    <property type="entry name" value="Ureohydrolase_dom_sf"/>
</dbReference>
<dbReference type="AlphaFoldDB" id="A0A2N3N952"/>
<feature type="compositionally biased region" description="Polar residues" evidence="1">
    <location>
        <begin position="971"/>
        <end position="985"/>
    </location>
</feature>
<feature type="compositionally biased region" description="Basic residues" evidence="1">
    <location>
        <begin position="886"/>
        <end position="902"/>
    </location>
</feature>
<evidence type="ECO:0000313" key="3">
    <source>
        <dbReference type="EMBL" id="PKS08927.1"/>
    </source>
</evidence>
<dbReference type="OrthoDB" id="5232919at2759"/>
<dbReference type="SUPFAM" id="SSF52768">
    <property type="entry name" value="Arginase/deacetylase"/>
    <property type="match status" value="1"/>
</dbReference>
<feature type="compositionally biased region" description="Polar residues" evidence="1">
    <location>
        <begin position="668"/>
        <end position="677"/>
    </location>
</feature>
<comment type="caution">
    <text evidence="3">The sequence shown here is derived from an EMBL/GenBank/DDBJ whole genome shotgun (WGS) entry which is preliminary data.</text>
</comment>
<dbReference type="PANTHER" id="PTHR47558:SF1">
    <property type="entry name" value="HISTONE DEACETYLASE HOS3"/>
    <property type="match status" value="1"/>
</dbReference>
<feature type="compositionally biased region" description="Polar residues" evidence="1">
    <location>
        <begin position="123"/>
        <end position="138"/>
    </location>
</feature>
<dbReference type="GO" id="GO:0004407">
    <property type="term" value="F:histone deacetylase activity"/>
    <property type="evidence" value="ECO:0007669"/>
    <property type="project" value="TreeGrafter"/>
</dbReference>
<feature type="compositionally biased region" description="Polar residues" evidence="1">
    <location>
        <begin position="838"/>
        <end position="855"/>
    </location>
</feature>
<feature type="region of interest" description="Disordered" evidence="1">
    <location>
        <begin position="971"/>
        <end position="1043"/>
    </location>
</feature>
<dbReference type="InParanoid" id="A0A2N3N952"/>
<dbReference type="VEuPathDB" id="FungiDB:jhhlp_003540"/>
<dbReference type="InterPro" id="IPR053244">
    <property type="entry name" value="HDAC_HD_type_1"/>
</dbReference>
<name>A0A2N3N952_9PEZI</name>
<feature type="domain" description="Histone deacetylase" evidence="2">
    <location>
        <begin position="264"/>
        <end position="589"/>
    </location>
</feature>
<feature type="region of interest" description="Disordered" evidence="1">
    <location>
        <begin position="759"/>
        <end position="941"/>
    </location>
</feature>
<feature type="region of interest" description="Disordered" evidence="1">
    <location>
        <begin position="596"/>
        <end position="626"/>
    </location>
</feature>
<keyword evidence="4" id="KW-1185">Reference proteome</keyword>
<feature type="compositionally biased region" description="Polar residues" evidence="1">
    <location>
        <begin position="40"/>
        <end position="59"/>
    </location>
</feature>
<accession>A0A2N3N952</accession>
<dbReference type="EMBL" id="NLAX01000010">
    <property type="protein sequence ID" value="PKS08927.1"/>
    <property type="molecule type" value="Genomic_DNA"/>
</dbReference>
<proteinExistence type="predicted"/>
<feature type="compositionally biased region" description="Low complexity" evidence="1">
    <location>
        <begin position="903"/>
        <end position="916"/>
    </location>
</feature>
<feature type="region of interest" description="Disordered" evidence="1">
    <location>
        <begin position="1144"/>
        <end position="1175"/>
    </location>
</feature>
<protein>
    <recommendedName>
        <fullName evidence="2">Histone deacetylase domain-containing protein</fullName>
    </recommendedName>
</protein>
<dbReference type="GO" id="GO:0005634">
    <property type="term" value="C:nucleus"/>
    <property type="evidence" value="ECO:0007669"/>
    <property type="project" value="TreeGrafter"/>
</dbReference>
<reference evidence="3 4" key="1">
    <citation type="journal article" date="2017" name="G3 (Bethesda)">
        <title>First Draft Genome Sequence of the Pathogenic Fungus Lomentospora prolificans (Formerly Scedosporium prolificans).</title>
        <authorList>
            <person name="Luo R."/>
            <person name="Zimin A."/>
            <person name="Workman R."/>
            <person name="Fan Y."/>
            <person name="Pertea G."/>
            <person name="Grossman N."/>
            <person name="Wear M.P."/>
            <person name="Jia B."/>
            <person name="Miller H."/>
            <person name="Casadevall A."/>
            <person name="Timp W."/>
            <person name="Zhang S.X."/>
            <person name="Salzberg S.L."/>
        </authorList>
    </citation>
    <scope>NUCLEOTIDE SEQUENCE [LARGE SCALE GENOMIC DNA]</scope>
    <source>
        <strain evidence="3 4">JHH-5317</strain>
    </source>
</reference>
<feature type="region of interest" description="Disordered" evidence="1">
    <location>
        <begin position="689"/>
        <end position="708"/>
    </location>
</feature>
<dbReference type="GO" id="GO:0010468">
    <property type="term" value="P:regulation of gene expression"/>
    <property type="evidence" value="ECO:0007669"/>
    <property type="project" value="UniProtKB-ARBA"/>
</dbReference>
<dbReference type="FunFam" id="3.40.800.20:FF:000011">
    <property type="entry name" value="Histone deacetylase HOS3"/>
    <property type="match status" value="1"/>
</dbReference>
<dbReference type="InterPro" id="IPR037138">
    <property type="entry name" value="His_deacetylse_dom_sf"/>
</dbReference>
<feature type="region of interest" description="Disordered" evidence="1">
    <location>
        <begin position="657"/>
        <end position="684"/>
    </location>
</feature>
<organism evidence="3 4">
    <name type="scientific">Lomentospora prolificans</name>
    <dbReference type="NCBI Taxonomy" id="41688"/>
    <lineage>
        <taxon>Eukaryota</taxon>
        <taxon>Fungi</taxon>
        <taxon>Dikarya</taxon>
        <taxon>Ascomycota</taxon>
        <taxon>Pezizomycotina</taxon>
        <taxon>Sordariomycetes</taxon>
        <taxon>Hypocreomycetidae</taxon>
        <taxon>Microascales</taxon>
        <taxon>Microascaceae</taxon>
        <taxon>Lomentospora</taxon>
    </lineage>
</organism>
<sequence>MAFRSSSSSRPSASRRQSSSIANSSNTFPSSETHAADLAQSLQKLSLVTSPASARSTRSPKPITPFKHPSSTSLASPSPAPNPRLTPRSPSMGRTSRASTPSLVRKTSTSSLRSPSVGPRQGHTLSRRASSVNLSGSVPRSPLAMSEPPFVEPKPVLTANSVAKDFFAADLQSHEENNSGQVTDALVLIHDSCYGHRYARFNADLDSLTTIVERPERLRAAALGVAVAYVKLGERHADGQHPVHPRLDPASIPNLPFRIRRITRKLPITSPAVIAVHGKEWMEQLKLMCSTTRAKWAKGECELYRRPEGPQLHLGDLYLGPGSLEAMEGALGAVCEAVDAVFTGGPRRCFVSIRPPGHHCSEDFPSGFCWVNNVHVGITHAMMNHGLTHAAIIDFDLHHGDGSQTIAWNHNHRNVYGGARLSKWKKTSIGYYSLHDINSFPCEWGDRDKVQNASLCIENAHGQNVWNVHLQPWDTEAQFWEIYNARYSVLIQKAASFLKTQTEMLRKANKPAKSAIFFSAGFDASQWEDGGMQRHSVKVPTDFYARITQDVMAVAVDPDTAVDGRIISVMEGGYSDRAIASGVLSHLSGLVAKPVRKDISQSDSEQEDDEISPTTTQDPLARSQKRRFSSTFSYDSSWWSSSELDKLDRAVAAPTPLPKKARHAVPPTYSSPTQASTAKAVDPLNLRRSLSGVGGMNGSPSRPPTPPPPEVPWTIATQELFKLLVPEDLRTSSYNLDEIAQVAAQCRQDFPATASALNGSARAGLRDRKSKPIEAIREEESGERPIKGRRKTTVNGFGLPSTKPSTVDPPVRRSGRRASTASVLMSTAEDESLVEGGSTVSSTGPSEVSGNNGSAVASVIKPAPSIQIKKTRAPAGRKEPVTRAPRSGRKSPTRKSPTRAAKKSPANATKAAAMTARSVSTSKSVTPTGSTPEKPEIEVSASSKLQVNLDQGLDLITSGLNQVRISLVQKTRQEGPQTVGSSSAAPTKPMPRIRFIKSGQNSGKTSPETTNVADTALPAPPPSDVNGVHTPIMSPHGSIPTMSITTPVEEKSADYSVDSPDPLSLPLPSSPMTFSPANSLPSLRPETPDNFVQYQPEGPTPVAMPVTEPVKFLPPNLATPTPMKRSELPSFTATSAIPFARSDAESAEMKNGLPELKPESRRSSVWTIPETPFKG</sequence>
<feature type="compositionally biased region" description="Polar residues" evidence="1">
    <location>
        <begin position="88"/>
        <end position="114"/>
    </location>
</feature>
<feature type="compositionally biased region" description="Polar residues" evidence="1">
    <location>
        <begin position="998"/>
        <end position="1013"/>
    </location>
</feature>
<evidence type="ECO:0000259" key="2">
    <source>
        <dbReference type="Pfam" id="PF00850"/>
    </source>
</evidence>
<dbReference type="PRINTS" id="PR01270">
    <property type="entry name" value="HDASUPER"/>
</dbReference>
<feature type="compositionally biased region" description="Basic and acidic residues" evidence="1">
    <location>
        <begin position="764"/>
        <end position="786"/>
    </location>
</feature>
<dbReference type="PANTHER" id="PTHR47558">
    <property type="entry name" value="HISTONE DEACETYLASE HOS3"/>
    <property type="match status" value="1"/>
</dbReference>
<dbReference type="STRING" id="41688.A0A2N3N952"/>
<feature type="compositionally biased region" description="Polar residues" evidence="1">
    <location>
        <begin position="917"/>
        <end position="931"/>
    </location>
</feature>
<dbReference type="Pfam" id="PF00850">
    <property type="entry name" value="Hist_deacetyl"/>
    <property type="match status" value="1"/>
</dbReference>
<feature type="region of interest" description="Disordered" evidence="1">
    <location>
        <begin position="1"/>
        <end position="149"/>
    </location>
</feature>
<dbReference type="InterPro" id="IPR023801">
    <property type="entry name" value="His_deacetylse_dom"/>
</dbReference>
<dbReference type="InterPro" id="IPR000286">
    <property type="entry name" value="HDACs"/>
</dbReference>
<dbReference type="Proteomes" id="UP000233524">
    <property type="component" value="Unassembled WGS sequence"/>
</dbReference>
<feature type="compositionally biased region" description="Low complexity" evidence="1">
    <location>
        <begin position="1"/>
        <end position="31"/>
    </location>
</feature>
<dbReference type="CDD" id="cd09998">
    <property type="entry name" value="HDAC_Hos3"/>
    <property type="match status" value="1"/>
</dbReference>
<evidence type="ECO:0000313" key="4">
    <source>
        <dbReference type="Proteomes" id="UP000233524"/>
    </source>
</evidence>